<dbReference type="Proteomes" id="UP000261520">
    <property type="component" value="Unplaced"/>
</dbReference>
<organism evidence="15 16">
    <name type="scientific">Periophthalmus magnuspinnatus</name>
    <dbReference type="NCBI Taxonomy" id="409849"/>
    <lineage>
        <taxon>Eukaryota</taxon>
        <taxon>Metazoa</taxon>
        <taxon>Chordata</taxon>
        <taxon>Craniata</taxon>
        <taxon>Vertebrata</taxon>
        <taxon>Euteleostomi</taxon>
        <taxon>Actinopterygii</taxon>
        <taxon>Neopterygii</taxon>
        <taxon>Teleostei</taxon>
        <taxon>Neoteleostei</taxon>
        <taxon>Acanthomorphata</taxon>
        <taxon>Gobiaria</taxon>
        <taxon>Gobiiformes</taxon>
        <taxon>Gobioidei</taxon>
        <taxon>Gobiidae</taxon>
        <taxon>Oxudercinae</taxon>
        <taxon>Periophthalmus</taxon>
    </lineage>
</organism>
<evidence type="ECO:0000313" key="15">
    <source>
        <dbReference type="Ensembl" id="ENSPMGP00000024723.1"/>
    </source>
</evidence>
<dbReference type="PROSITE" id="PS50283">
    <property type="entry name" value="NA_SOLUT_SYMP_3"/>
    <property type="match status" value="1"/>
</dbReference>
<evidence type="ECO:0000256" key="10">
    <source>
        <dbReference type="ARBA" id="ARBA00023136"/>
    </source>
</evidence>
<evidence type="ECO:0000256" key="12">
    <source>
        <dbReference type="ARBA" id="ARBA00023201"/>
    </source>
</evidence>
<keyword evidence="11" id="KW-0325">Glycoprotein</keyword>
<evidence type="ECO:0000256" key="4">
    <source>
        <dbReference type="ARBA" id="ARBA00022692"/>
    </source>
</evidence>
<feature type="transmembrane region" description="Helical" evidence="14">
    <location>
        <begin position="84"/>
        <end position="107"/>
    </location>
</feature>
<evidence type="ECO:0000256" key="1">
    <source>
        <dbReference type="ARBA" id="ARBA00004141"/>
    </source>
</evidence>
<feature type="transmembrane region" description="Helical" evidence="14">
    <location>
        <begin position="157"/>
        <end position="177"/>
    </location>
</feature>
<evidence type="ECO:0000256" key="8">
    <source>
        <dbReference type="ARBA" id="ARBA00023053"/>
    </source>
</evidence>
<keyword evidence="12" id="KW-0739">Sodium transport</keyword>
<evidence type="ECO:0000256" key="13">
    <source>
        <dbReference type="RuleBase" id="RU362091"/>
    </source>
</evidence>
<dbReference type="PANTHER" id="PTHR45897:SF5">
    <property type="entry name" value="HIGH AFFINITY CHOLINE TRANSPORTER 1"/>
    <property type="match status" value="1"/>
</dbReference>
<keyword evidence="7 14" id="KW-1133">Transmembrane helix</keyword>
<protein>
    <recommendedName>
        <fullName evidence="17">Solute carrier family 5 member 7a</fullName>
    </recommendedName>
</protein>
<keyword evidence="5" id="KW-0769">Symport</keyword>
<evidence type="ECO:0000256" key="14">
    <source>
        <dbReference type="SAM" id="Phobius"/>
    </source>
</evidence>
<feature type="transmembrane region" description="Helical" evidence="14">
    <location>
        <begin position="428"/>
        <end position="454"/>
    </location>
</feature>
<dbReference type="InterPro" id="IPR038377">
    <property type="entry name" value="Na/Glc_symporter_sf"/>
</dbReference>
<comment type="similarity">
    <text evidence="2 13">Belongs to the sodium:solute symporter (SSF) (TC 2.A.21) family.</text>
</comment>
<comment type="subcellular location">
    <subcellularLocation>
        <location evidence="1">Membrane</location>
        <topology evidence="1">Multi-pass membrane protein</topology>
    </subcellularLocation>
</comment>
<reference evidence="15" key="1">
    <citation type="submission" date="2025-08" db="UniProtKB">
        <authorList>
            <consortium name="Ensembl"/>
        </authorList>
    </citation>
    <scope>IDENTIFICATION</scope>
</reference>
<evidence type="ECO:0000256" key="7">
    <source>
        <dbReference type="ARBA" id="ARBA00022989"/>
    </source>
</evidence>
<name>A0A3B4B5J6_9GOBI</name>
<keyword evidence="16" id="KW-1185">Reference proteome</keyword>
<dbReference type="Gene3D" id="1.20.1730.10">
    <property type="entry name" value="Sodium/glucose cotransporter"/>
    <property type="match status" value="1"/>
</dbReference>
<accession>A0A3B4B5J6</accession>
<feature type="transmembrane region" description="Helical" evidence="14">
    <location>
        <begin position="396"/>
        <end position="421"/>
    </location>
</feature>
<proteinExistence type="inferred from homology"/>
<evidence type="ECO:0000256" key="11">
    <source>
        <dbReference type="ARBA" id="ARBA00023180"/>
    </source>
</evidence>
<dbReference type="STRING" id="409849.ENSPMGP00000024723"/>
<feature type="transmembrane region" description="Helical" evidence="14">
    <location>
        <begin position="6"/>
        <end position="27"/>
    </location>
</feature>
<evidence type="ECO:0000256" key="2">
    <source>
        <dbReference type="ARBA" id="ARBA00006434"/>
    </source>
</evidence>
<keyword evidence="8" id="KW-0915">Sodium</keyword>
<feature type="transmembrane region" description="Helical" evidence="14">
    <location>
        <begin position="474"/>
        <end position="495"/>
    </location>
</feature>
<dbReference type="Pfam" id="PF00474">
    <property type="entry name" value="SSF"/>
    <property type="match status" value="1"/>
</dbReference>
<dbReference type="GO" id="GO:0005307">
    <property type="term" value="F:choline:sodium symporter activity"/>
    <property type="evidence" value="ECO:0007669"/>
    <property type="project" value="TreeGrafter"/>
</dbReference>
<dbReference type="GO" id="GO:0008292">
    <property type="term" value="P:acetylcholine biosynthetic process"/>
    <property type="evidence" value="ECO:0007669"/>
    <property type="project" value="TreeGrafter"/>
</dbReference>
<sequence length="548" mass="59445">MAVNIPGVIVIVLFYLLVLGTGIWASFKSKREQKKSGAKEMEMAVLGNRKINLVVGIFTMTATWVGGGFVVGTTEMAYTPSMGLTFTMLMLMAYFYLFIFLGGFMFAKPMRDKKYATMLDPFQRQYGRALTAAKEIRHVFVLTGSTLSVVLDVSYSVCIWVSALVAITYTLLGGLYSVAYTDIIQLILVFGSLWLCVPFVLMNPSTLDISQTFINNTLQAPWAGQTDVNTIGIKLDDFLYLALGSLGYQCVHQRTLSASSTRTATITCCFASVLTVVLGIPSLLIGAAASSTDWNQTSYGSPSPYERGEAARVLPISLQHLTPSYISIIGIGCVAAAAMSSADSVMLSAASVFTVNIYKSIIRPQASGREFQWVIRVSVTVAGVIGTLLTNLKNSAILIILIGAEVAYLVVFPQLVCVLFFKFSNAYGAIIGFFAGVCLRLLCGAPTIGLPVILHFPGCTLEDGVYVQYSPVKTICMLCTLAAILFFSYLASLLFSRGLLPESWDVFQIKLQNLPPPPAPLEGTQGHVTDVTKNNDCEVELIEPMMSF</sequence>
<keyword evidence="4 14" id="KW-0812">Transmembrane</keyword>
<dbReference type="GO" id="GO:0005886">
    <property type="term" value="C:plasma membrane"/>
    <property type="evidence" value="ECO:0007669"/>
    <property type="project" value="TreeGrafter"/>
</dbReference>
<dbReference type="Ensembl" id="ENSPMGT00000026345.1">
    <property type="protein sequence ID" value="ENSPMGP00000024723.1"/>
    <property type="gene ID" value="ENSPMGG00000020012.1"/>
</dbReference>
<feature type="transmembrane region" description="Helical" evidence="14">
    <location>
        <begin position="51"/>
        <end position="72"/>
    </location>
</feature>
<keyword evidence="3" id="KW-0813">Transport</keyword>
<evidence type="ECO:0000256" key="9">
    <source>
        <dbReference type="ARBA" id="ARBA00023065"/>
    </source>
</evidence>
<keyword evidence="6" id="KW-0530">Neurotransmitter biosynthesis</keyword>
<evidence type="ECO:0000256" key="5">
    <source>
        <dbReference type="ARBA" id="ARBA00022847"/>
    </source>
</evidence>
<dbReference type="PANTHER" id="PTHR45897">
    <property type="entry name" value="HIGH-AFFINITY CHOLINE TRANSPORTER 1"/>
    <property type="match status" value="1"/>
</dbReference>
<dbReference type="AlphaFoldDB" id="A0A3B4B5J6"/>
<evidence type="ECO:0000313" key="16">
    <source>
        <dbReference type="Proteomes" id="UP000261520"/>
    </source>
</evidence>
<evidence type="ECO:0000256" key="6">
    <source>
        <dbReference type="ARBA" id="ARBA00022979"/>
    </source>
</evidence>
<feature type="transmembrane region" description="Helical" evidence="14">
    <location>
        <begin position="325"/>
        <end position="353"/>
    </location>
</feature>
<dbReference type="InterPro" id="IPR001734">
    <property type="entry name" value="Na/solute_symporter"/>
</dbReference>
<evidence type="ECO:0008006" key="17">
    <source>
        <dbReference type="Google" id="ProtNLM"/>
    </source>
</evidence>
<feature type="transmembrane region" description="Helical" evidence="14">
    <location>
        <begin position="183"/>
        <end position="201"/>
    </location>
</feature>
<keyword evidence="9" id="KW-0406">Ion transport</keyword>
<feature type="transmembrane region" description="Helical" evidence="14">
    <location>
        <begin position="264"/>
        <end position="289"/>
    </location>
</feature>
<reference evidence="15" key="2">
    <citation type="submission" date="2025-09" db="UniProtKB">
        <authorList>
            <consortium name="Ensembl"/>
        </authorList>
    </citation>
    <scope>IDENTIFICATION</scope>
</reference>
<keyword evidence="10 14" id="KW-0472">Membrane</keyword>
<evidence type="ECO:0000256" key="3">
    <source>
        <dbReference type="ARBA" id="ARBA00022448"/>
    </source>
</evidence>
<dbReference type="CDD" id="cd11474">
    <property type="entry name" value="SLC5sbd_CHT"/>
    <property type="match status" value="1"/>
</dbReference>
<feature type="transmembrane region" description="Helical" evidence="14">
    <location>
        <begin position="373"/>
        <end position="390"/>
    </location>
</feature>
<dbReference type="InterPro" id="IPR052244">
    <property type="entry name" value="Choline_transporter"/>
</dbReference>